<dbReference type="GO" id="GO:0035438">
    <property type="term" value="F:cyclic-di-GMP binding"/>
    <property type="evidence" value="ECO:0007669"/>
    <property type="project" value="InterPro"/>
</dbReference>
<dbReference type="Gene3D" id="2.40.10.220">
    <property type="entry name" value="predicted glycosyltransferase like domains"/>
    <property type="match status" value="1"/>
</dbReference>
<keyword evidence="3" id="KW-1185">Reference proteome</keyword>
<evidence type="ECO:0000313" key="3">
    <source>
        <dbReference type="Proteomes" id="UP000019460"/>
    </source>
</evidence>
<name>W9VBD1_9GAMM</name>
<reference evidence="2 3" key="1">
    <citation type="submission" date="2012-11" db="EMBL/GenBank/DDBJ databases">
        <title>Genome assembly of Thiorhodococcus sp. AK35.</title>
        <authorList>
            <person name="Nupur N."/>
            <person name="Khatri I."/>
            <person name="Subramanian S."/>
            <person name="Pinnaka A."/>
        </authorList>
    </citation>
    <scope>NUCLEOTIDE SEQUENCE [LARGE SCALE GENOMIC DNA]</scope>
    <source>
        <strain evidence="2 3">AK35</strain>
    </source>
</reference>
<accession>W9VBD1</accession>
<dbReference type="Proteomes" id="UP000019460">
    <property type="component" value="Unassembled WGS sequence"/>
</dbReference>
<dbReference type="RefSeq" id="WP_043749074.1">
    <property type="nucleotide sequence ID" value="NZ_AONC01000006.1"/>
</dbReference>
<sequence>MTDTSPTSQDQERRRFYRIQDEIGIKLTPIAAADEQAAIDAFENDSRCAGLLNELRGMRYQHLPQQRSLENKFPTVAAYVRTLERQIDMLALAIDGRDDFPTAASHLANISAQGISLTIDGSYPIGSLVDVKMTLFPGPCRVEALGRVVRNDANSPSGEVALDFSHLRDADREALIRHVYMLQRHQLQARMPDD</sequence>
<evidence type="ECO:0000259" key="1">
    <source>
        <dbReference type="Pfam" id="PF07238"/>
    </source>
</evidence>
<comment type="caution">
    <text evidence="2">The sequence shown here is derived from an EMBL/GenBank/DDBJ whole genome shotgun (WGS) entry which is preliminary data.</text>
</comment>
<dbReference type="OrthoDB" id="5567005at2"/>
<dbReference type="STRING" id="1249627.D779_3431"/>
<dbReference type="AlphaFoldDB" id="W9VBD1"/>
<proteinExistence type="predicted"/>
<dbReference type="InterPro" id="IPR009875">
    <property type="entry name" value="PilZ_domain"/>
</dbReference>
<dbReference type="EMBL" id="AONC01000006">
    <property type="protein sequence ID" value="EXJ16754.1"/>
    <property type="molecule type" value="Genomic_DNA"/>
</dbReference>
<gene>
    <name evidence="2" type="ORF">D779_3431</name>
</gene>
<dbReference type="eggNOG" id="ENOG50330RV">
    <property type="taxonomic scope" value="Bacteria"/>
</dbReference>
<organism evidence="2 3">
    <name type="scientific">Imhoffiella purpurea</name>
    <dbReference type="NCBI Taxonomy" id="1249627"/>
    <lineage>
        <taxon>Bacteria</taxon>
        <taxon>Pseudomonadati</taxon>
        <taxon>Pseudomonadota</taxon>
        <taxon>Gammaproteobacteria</taxon>
        <taxon>Chromatiales</taxon>
        <taxon>Chromatiaceae</taxon>
        <taxon>Imhoffiella</taxon>
    </lineage>
</organism>
<dbReference type="Pfam" id="PF07238">
    <property type="entry name" value="PilZ"/>
    <property type="match status" value="1"/>
</dbReference>
<evidence type="ECO:0000313" key="2">
    <source>
        <dbReference type="EMBL" id="EXJ16754.1"/>
    </source>
</evidence>
<protein>
    <recommendedName>
        <fullName evidence="1">PilZ domain-containing protein</fullName>
    </recommendedName>
</protein>
<feature type="domain" description="PilZ" evidence="1">
    <location>
        <begin position="101"/>
        <end position="180"/>
    </location>
</feature>